<dbReference type="EMBL" id="GU568014">
    <property type="protein sequence ID" value="ADI23423.1"/>
    <property type="molecule type" value="Genomic_DNA"/>
</dbReference>
<proteinExistence type="predicted"/>
<evidence type="ECO:0000313" key="1">
    <source>
        <dbReference type="EMBL" id="ADI23423.1"/>
    </source>
</evidence>
<protein>
    <submittedName>
        <fullName evidence="1">Uncharacterized protein</fullName>
    </submittedName>
</protein>
<dbReference type="AlphaFoldDB" id="E7C7J9"/>
<reference evidence="1" key="1">
    <citation type="submission" date="2010-01" db="EMBL/GenBank/DDBJ databases">
        <title>Genome fragments of uncultured bacteria from the North Pacific subtropical Gyre.</title>
        <authorList>
            <person name="Pham V.D."/>
            <person name="Delong E.F."/>
        </authorList>
    </citation>
    <scope>NUCLEOTIDE SEQUENCE</scope>
</reference>
<name>E7C7J9_9GAMM</name>
<organism evidence="1">
    <name type="scientific">uncultured gamma proteobacterium HF0770_33G18</name>
    <dbReference type="NCBI Taxonomy" id="723579"/>
    <lineage>
        <taxon>Bacteria</taxon>
        <taxon>Pseudomonadati</taxon>
        <taxon>Pseudomonadota</taxon>
        <taxon>Gammaproteobacteria</taxon>
        <taxon>environmental samples</taxon>
    </lineage>
</organism>
<sequence length="69" mass="7831">MKINQGPILVKNEDFGIKNTIAEIEISYGLDPEPDRLGSDSRDQRFNQKVGKLMAMSVAQNWREECSFA</sequence>
<accession>E7C7J9</accession>